<evidence type="ECO:0000313" key="2">
    <source>
        <dbReference type="Proteomes" id="UP000192095"/>
    </source>
</evidence>
<gene>
    <name evidence="1" type="ORF">LLUC06_2034</name>
</gene>
<dbReference type="AlphaFoldDB" id="A0A1V0P484"/>
<reference evidence="1 2" key="1">
    <citation type="journal article" date="2017" name="BMC Genomics">
        <title>Comparative and functional genomics of the Lactococcus lactis taxon; insights into evolution and niche adaptation.</title>
        <authorList>
            <person name="Kelleher P."/>
            <person name="Bottacini F."/>
            <person name="Mahony J."/>
            <person name="Kilcawley K.N."/>
            <person name="van Sinderen D."/>
        </authorList>
    </citation>
    <scope>NUCLEOTIDE SEQUENCE [LARGE SCALE GENOMIC DNA]</scope>
    <source>
        <strain evidence="1 2">UC06</strain>
    </source>
</reference>
<organism evidence="1 2">
    <name type="scientific">Lactococcus lactis subsp. lactis</name>
    <name type="common">Streptococcus lactis</name>
    <dbReference type="NCBI Taxonomy" id="1360"/>
    <lineage>
        <taxon>Bacteria</taxon>
        <taxon>Bacillati</taxon>
        <taxon>Bacillota</taxon>
        <taxon>Bacilli</taxon>
        <taxon>Lactobacillales</taxon>
        <taxon>Streptococcaceae</taxon>
        <taxon>Lactococcus</taxon>
    </lineage>
</organism>
<sequence length="643" mass="73313">MGSFKKYEKKGYDIDFLMRVQPQGGSKYFSHYIQYGDGCVTYLRIYDYPREGLGRMWLKELLQQDHVVSFLAVESLDTKKVEEKAAKSINEKESRIDINGKTTDNNREAQEVGDLLDLIDDMTRKHEKMKGISIRLAVYDLTEDKLMTRVKKIRDEASQFKSTVMLDELYFEQEALFTSPESHDELLNAPSHRPIKSRDLAGGYFLDHTKLEDKTGSYFGKTKTDGVIQLDWLLKNQFRTRPFMLISGTPNMGQGTFSIALIDDNFAQNHFIRNINLDQSPFLNNYTENNLGILIDMAGNRNKINIFQVFQGATNEKGETDEIKSFSLHIAKLKNMFEVLKPDATADDCDVFEDLATAFYCQYPSENNPLWYRNPLLHVKELKATKVPASEYPTLKDFVGYIEGQLVLAKTAEMERSYRRILSTFVKLLNTKPDVFEGTTNFTDLSEEHLVTFDLSGLIGTPDYLNVQLFSVMALISYDVIRNGKKQRQRLKTNPRLLESEVEHYIVNITDIGKMLNPRTPSSSELTLQMIDALSQNYAGIIVQAGSFQTILNSGGSGFKAERYQAAMKSIFGMMNYRVFGQTSSADKQLLADILQEEISPYELDAITTLEQGQLYLNIAGRQSIIFSQDYDSSDLAEYGGWH</sequence>
<dbReference type="RefSeq" id="WP_021722639.1">
    <property type="nucleotide sequence ID" value="NZ_CP015902.2"/>
</dbReference>
<proteinExistence type="predicted"/>
<dbReference type="Proteomes" id="UP000192095">
    <property type="component" value="Chromosome"/>
</dbReference>
<accession>A0A1V0P484</accession>
<evidence type="ECO:0000313" key="1">
    <source>
        <dbReference type="EMBL" id="ARE21576.1"/>
    </source>
</evidence>
<dbReference type="EMBL" id="CP015902">
    <property type="protein sequence ID" value="ARE21576.1"/>
    <property type="molecule type" value="Genomic_DNA"/>
</dbReference>
<protein>
    <submittedName>
        <fullName evidence="1">Virulence factor</fullName>
    </submittedName>
</protein>
<name>A0A1V0P484_LACLL</name>
<dbReference type="Gene3D" id="1.10.8.730">
    <property type="match status" value="1"/>
</dbReference>